<feature type="non-terminal residue" evidence="1">
    <location>
        <position position="32"/>
    </location>
</feature>
<proteinExistence type="predicted"/>
<feature type="non-terminal residue" evidence="1">
    <location>
        <position position="1"/>
    </location>
</feature>
<evidence type="ECO:0000313" key="2">
    <source>
        <dbReference type="Proteomes" id="UP000708208"/>
    </source>
</evidence>
<gene>
    <name evidence="1" type="ORF">AFUS01_LOCUS14205</name>
</gene>
<dbReference type="Proteomes" id="UP000708208">
    <property type="component" value="Unassembled WGS sequence"/>
</dbReference>
<name>A0A8J2NZL7_9HEXA</name>
<dbReference type="OrthoDB" id="276498at2759"/>
<reference evidence="1" key="1">
    <citation type="submission" date="2021-06" db="EMBL/GenBank/DDBJ databases">
        <authorList>
            <person name="Hodson N. C."/>
            <person name="Mongue J. A."/>
            <person name="Jaron S. K."/>
        </authorList>
    </citation>
    <scope>NUCLEOTIDE SEQUENCE</scope>
</reference>
<evidence type="ECO:0000313" key="1">
    <source>
        <dbReference type="EMBL" id="CAG7725238.1"/>
    </source>
</evidence>
<dbReference type="AlphaFoldDB" id="A0A8J2NZL7"/>
<comment type="caution">
    <text evidence="1">The sequence shown here is derived from an EMBL/GenBank/DDBJ whole genome shotgun (WGS) entry which is preliminary data.</text>
</comment>
<sequence length="32" mass="3630">NKQRDSKMDTIKIDIDQEGNTISIWNNGKGIP</sequence>
<organism evidence="1 2">
    <name type="scientific">Allacma fusca</name>
    <dbReference type="NCBI Taxonomy" id="39272"/>
    <lineage>
        <taxon>Eukaryota</taxon>
        <taxon>Metazoa</taxon>
        <taxon>Ecdysozoa</taxon>
        <taxon>Arthropoda</taxon>
        <taxon>Hexapoda</taxon>
        <taxon>Collembola</taxon>
        <taxon>Symphypleona</taxon>
        <taxon>Sminthuridae</taxon>
        <taxon>Allacma</taxon>
    </lineage>
</organism>
<accession>A0A8J2NZL7</accession>
<dbReference type="EMBL" id="CAJVCH010119174">
    <property type="protein sequence ID" value="CAG7725238.1"/>
    <property type="molecule type" value="Genomic_DNA"/>
</dbReference>
<protein>
    <submittedName>
        <fullName evidence="1">Uncharacterized protein</fullName>
    </submittedName>
</protein>
<keyword evidence="2" id="KW-1185">Reference proteome</keyword>